<protein>
    <submittedName>
        <fullName evidence="1">Uncharacterized protein</fullName>
    </submittedName>
</protein>
<evidence type="ECO:0000313" key="2">
    <source>
        <dbReference type="Proteomes" id="UP001060085"/>
    </source>
</evidence>
<reference evidence="2" key="1">
    <citation type="journal article" date="2023" name="Nat. Plants">
        <title>Single-cell RNA sequencing provides a high-resolution roadmap for understanding the multicellular compartmentation of specialized metabolism.</title>
        <authorList>
            <person name="Sun S."/>
            <person name="Shen X."/>
            <person name="Li Y."/>
            <person name="Li Y."/>
            <person name="Wang S."/>
            <person name="Li R."/>
            <person name="Zhang H."/>
            <person name="Shen G."/>
            <person name="Guo B."/>
            <person name="Wei J."/>
            <person name="Xu J."/>
            <person name="St-Pierre B."/>
            <person name="Chen S."/>
            <person name="Sun C."/>
        </authorList>
    </citation>
    <scope>NUCLEOTIDE SEQUENCE [LARGE SCALE GENOMIC DNA]</scope>
</reference>
<organism evidence="1 2">
    <name type="scientific">Catharanthus roseus</name>
    <name type="common">Madagascar periwinkle</name>
    <name type="synonym">Vinca rosea</name>
    <dbReference type="NCBI Taxonomy" id="4058"/>
    <lineage>
        <taxon>Eukaryota</taxon>
        <taxon>Viridiplantae</taxon>
        <taxon>Streptophyta</taxon>
        <taxon>Embryophyta</taxon>
        <taxon>Tracheophyta</taxon>
        <taxon>Spermatophyta</taxon>
        <taxon>Magnoliopsida</taxon>
        <taxon>eudicotyledons</taxon>
        <taxon>Gunneridae</taxon>
        <taxon>Pentapetalae</taxon>
        <taxon>asterids</taxon>
        <taxon>lamiids</taxon>
        <taxon>Gentianales</taxon>
        <taxon>Apocynaceae</taxon>
        <taxon>Rauvolfioideae</taxon>
        <taxon>Vinceae</taxon>
        <taxon>Catharanthinae</taxon>
        <taxon>Catharanthus</taxon>
    </lineage>
</organism>
<accession>A0ACC0A0Y7</accession>
<proteinExistence type="predicted"/>
<sequence>MPKCLGFPWDRRVRLLIDDSILPMTEAPLEAEDQQSCQGNNQEDSTIEEHSKNSLPDTPYANIQNSPGPKKILKISLEAGSNDPERSRHPNKGMSLNVEQEERTIKLPDKSVAGEQKKNVPENSVKLHGFAEKIFETSGRGSKMSFETFG</sequence>
<evidence type="ECO:0000313" key="1">
    <source>
        <dbReference type="EMBL" id="KAI5653915.1"/>
    </source>
</evidence>
<name>A0ACC0A0Y7_CATRO</name>
<dbReference type="Proteomes" id="UP001060085">
    <property type="component" value="Linkage Group LG07"/>
</dbReference>
<dbReference type="EMBL" id="CM044707">
    <property type="protein sequence ID" value="KAI5653915.1"/>
    <property type="molecule type" value="Genomic_DNA"/>
</dbReference>
<gene>
    <name evidence="1" type="ORF">M9H77_31102</name>
</gene>
<keyword evidence="2" id="KW-1185">Reference proteome</keyword>
<comment type="caution">
    <text evidence="1">The sequence shown here is derived from an EMBL/GenBank/DDBJ whole genome shotgun (WGS) entry which is preliminary data.</text>
</comment>